<keyword evidence="4" id="KW-0501">Molybdenum cofactor biosynthesis</keyword>
<dbReference type="Pfam" id="PF01967">
    <property type="entry name" value="MoaC"/>
    <property type="match status" value="1"/>
</dbReference>
<evidence type="ECO:0000256" key="1">
    <source>
        <dbReference type="ARBA" id="ARBA00001637"/>
    </source>
</evidence>
<protein>
    <recommendedName>
        <fullName evidence="3">cyclic pyranopterin monophosphate synthase</fullName>
        <ecNumber evidence="3">4.6.1.17</ecNumber>
    </recommendedName>
</protein>
<comment type="catalytic activity">
    <reaction evidence="1">
        <text>(8S)-3',8-cyclo-7,8-dihydroguanosine 5'-triphosphate = cyclic pyranopterin phosphate + diphosphate</text>
        <dbReference type="Rhea" id="RHEA:49580"/>
        <dbReference type="ChEBI" id="CHEBI:33019"/>
        <dbReference type="ChEBI" id="CHEBI:59648"/>
        <dbReference type="ChEBI" id="CHEBI:131766"/>
        <dbReference type="EC" id="4.6.1.17"/>
    </reaction>
</comment>
<dbReference type="EMBL" id="LSMT01000192">
    <property type="protein sequence ID" value="PFX23913.1"/>
    <property type="molecule type" value="Genomic_DNA"/>
</dbReference>
<dbReference type="SUPFAM" id="SSF55040">
    <property type="entry name" value="Molybdenum cofactor biosynthesis protein C, MoaC"/>
    <property type="match status" value="1"/>
</dbReference>
<dbReference type="NCBIfam" id="NF006870">
    <property type="entry name" value="PRK09364.1"/>
    <property type="match status" value="1"/>
</dbReference>
<name>A0A2B4S4D1_STYPI</name>
<organism evidence="7 8">
    <name type="scientific">Stylophora pistillata</name>
    <name type="common">Smooth cauliflower coral</name>
    <dbReference type="NCBI Taxonomy" id="50429"/>
    <lineage>
        <taxon>Eukaryota</taxon>
        <taxon>Metazoa</taxon>
        <taxon>Cnidaria</taxon>
        <taxon>Anthozoa</taxon>
        <taxon>Hexacorallia</taxon>
        <taxon>Scleractinia</taxon>
        <taxon>Astrocoeniina</taxon>
        <taxon>Pocilloporidae</taxon>
        <taxon>Stylophora</taxon>
    </lineage>
</organism>
<dbReference type="HAMAP" id="MF_01224_B">
    <property type="entry name" value="MoaC_B"/>
    <property type="match status" value="1"/>
</dbReference>
<evidence type="ECO:0000259" key="6">
    <source>
        <dbReference type="Pfam" id="PF01967"/>
    </source>
</evidence>
<dbReference type="PANTHER" id="PTHR22960">
    <property type="entry name" value="MOLYBDOPTERIN COFACTOR SYNTHESIS PROTEIN A"/>
    <property type="match status" value="1"/>
</dbReference>
<evidence type="ECO:0000256" key="4">
    <source>
        <dbReference type="ARBA" id="ARBA00023150"/>
    </source>
</evidence>
<dbReference type="InterPro" id="IPR047594">
    <property type="entry name" value="MoaC_bact/euk"/>
</dbReference>
<dbReference type="STRING" id="50429.A0A2B4S4D1"/>
<evidence type="ECO:0000256" key="3">
    <source>
        <dbReference type="ARBA" id="ARBA00012575"/>
    </source>
</evidence>
<dbReference type="EC" id="4.6.1.17" evidence="3"/>
<evidence type="ECO:0000313" key="7">
    <source>
        <dbReference type="EMBL" id="PFX23913.1"/>
    </source>
</evidence>
<evidence type="ECO:0000256" key="2">
    <source>
        <dbReference type="ARBA" id="ARBA00005046"/>
    </source>
</evidence>
<dbReference type="CDD" id="cd01420">
    <property type="entry name" value="MoaC_PE"/>
    <property type="match status" value="1"/>
</dbReference>
<dbReference type="Gene3D" id="3.30.70.640">
    <property type="entry name" value="Molybdopterin cofactor biosynthesis C (MoaC) domain"/>
    <property type="match status" value="1"/>
</dbReference>
<evidence type="ECO:0000256" key="5">
    <source>
        <dbReference type="ARBA" id="ARBA00023239"/>
    </source>
</evidence>
<dbReference type="InterPro" id="IPR002820">
    <property type="entry name" value="Mopterin_CF_biosynth-C_dom"/>
</dbReference>
<dbReference type="NCBIfam" id="TIGR00581">
    <property type="entry name" value="moaC"/>
    <property type="match status" value="1"/>
</dbReference>
<dbReference type="PANTHER" id="PTHR22960:SF29">
    <property type="entry name" value="CYCLIC PYRANOPTERIN MONOPHOSPHATE SYNTHASE"/>
    <property type="match status" value="1"/>
</dbReference>
<dbReference type="UniPathway" id="UPA00344"/>
<dbReference type="InterPro" id="IPR050105">
    <property type="entry name" value="MoCo_biosynth_MoaA/MoaC"/>
</dbReference>
<comment type="pathway">
    <text evidence="2">Cofactor biosynthesis; molybdopterin biosynthesis.</text>
</comment>
<dbReference type="AlphaFoldDB" id="A0A2B4S4D1"/>
<proteinExistence type="inferred from homology"/>
<accession>A0A2B4S4D1</accession>
<reference evidence="8" key="1">
    <citation type="journal article" date="2017" name="bioRxiv">
        <title>Comparative analysis of the genomes of Stylophora pistillata and Acropora digitifera provides evidence for extensive differences between species of corals.</title>
        <authorList>
            <person name="Voolstra C.R."/>
            <person name="Li Y."/>
            <person name="Liew Y.J."/>
            <person name="Baumgarten S."/>
            <person name="Zoccola D."/>
            <person name="Flot J.-F."/>
            <person name="Tambutte S."/>
            <person name="Allemand D."/>
            <person name="Aranda M."/>
        </authorList>
    </citation>
    <scope>NUCLEOTIDE SEQUENCE [LARGE SCALE GENOMIC DNA]</scope>
</reference>
<sequence length="288" mass="31765">MIISSSKTSYLVQKMAKNRVDRKGIFKTLHWWTSKRVLCCFQRDSQHFAFRPLSSVLFNPAQSQHHTTSELSQGIKPFPLALASSPFIHDFRTCLRQFLHNFCRQSSGIDLQNETSTSLKNYSTMKITGVVPKLSHVDKQGHAQMVDVGGKTESSRLSVAIAKVYLGQEAFNLVKENKIHKGDVLTVAQLAGIMASKQTPNLIPLCHNIHITHAEVNLELDEEKLPVCITGSVNSVGRTGVEMESLTAVTVAALTVYDMCKAVSHDIVISDIKLVKKVGGKSGDYVAT</sequence>
<dbReference type="InterPro" id="IPR023045">
    <property type="entry name" value="MoaC"/>
</dbReference>
<evidence type="ECO:0000313" key="8">
    <source>
        <dbReference type="Proteomes" id="UP000225706"/>
    </source>
</evidence>
<dbReference type="OrthoDB" id="429626at2759"/>
<feature type="domain" description="Molybdopterin cofactor biosynthesis C (MoaC)" evidence="6">
    <location>
        <begin position="145"/>
        <end position="280"/>
    </location>
</feature>
<comment type="caution">
    <text evidence="7">The sequence shown here is derived from an EMBL/GenBank/DDBJ whole genome shotgun (WGS) entry which is preliminary data.</text>
</comment>
<keyword evidence="5" id="KW-0456">Lyase</keyword>
<dbReference type="Proteomes" id="UP000225706">
    <property type="component" value="Unassembled WGS sequence"/>
</dbReference>
<dbReference type="GO" id="GO:0061799">
    <property type="term" value="F:cyclic pyranopterin monophosphate synthase activity"/>
    <property type="evidence" value="ECO:0007669"/>
    <property type="project" value="UniProtKB-EC"/>
</dbReference>
<dbReference type="GO" id="GO:0006777">
    <property type="term" value="P:Mo-molybdopterin cofactor biosynthetic process"/>
    <property type="evidence" value="ECO:0007669"/>
    <property type="project" value="UniProtKB-KW"/>
</dbReference>
<gene>
    <name evidence="7" type="primary">CNX3</name>
    <name evidence="7" type="ORF">AWC38_SpisGene11503</name>
</gene>
<keyword evidence="8" id="KW-1185">Reference proteome</keyword>
<dbReference type="InterPro" id="IPR036522">
    <property type="entry name" value="MoaC_sf"/>
</dbReference>